<dbReference type="SUPFAM" id="SSF82171">
    <property type="entry name" value="DPP6 N-terminal domain-like"/>
    <property type="match status" value="1"/>
</dbReference>
<dbReference type="EMBL" id="RBIL01000002">
    <property type="protein sequence ID" value="RKQ88189.1"/>
    <property type="molecule type" value="Genomic_DNA"/>
</dbReference>
<evidence type="ECO:0000313" key="2">
    <source>
        <dbReference type="Proteomes" id="UP000278962"/>
    </source>
</evidence>
<name>A0A660L5M6_9ACTN</name>
<dbReference type="RefSeq" id="WP_121257480.1">
    <property type="nucleotide sequence ID" value="NZ_RBIL01000002.1"/>
</dbReference>
<comment type="caution">
    <text evidence="1">The sequence shown here is derived from an EMBL/GenBank/DDBJ whole genome shotgun (WGS) entry which is preliminary data.</text>
</comment>
<organism evidence="1 2">
    <name type="scientific">Solirubrobacter pauli</name>
    <dbReference type="NCBI Taxonomy" id="166793"/>
    <lineage>
        <taxon>Bacteria</taxon>
        <taxon>Bacillati</taxon>
        <taxon>Actinomycetota</taxon>
        <taxon>Thermoleophilia</taxon>
        <taxon>Solirubrobacterales</taxon>
        <taxon>Solirubrobacteraceae</taxon>
        <taxon>Solirubrobacter</taxon>
    </lineage>
</organism>
<dbReference type="Proteomes" id="UP000278962">
    <property type="component" value="Unassembled WGS sequence"/>
</dbReference>
<evidence type="ECO:0000313" key="1">
    <source>
        <dbReference type="EMBL" id="RKQ88189.1"/>
    </source>
</evidence>
<sequence length="508" mass="54091">MLTTALLSLALTPWVPADPPRLEPISSAVIDEHGPFETHLAANGGWKVAAWRDYDFVLHAEVTRPDGTVLARALDRDETAQQPAVGIDARGNAFVAWANGDHVRTARGPRLARGPAFSDGDTVDVAVSPGGRTLLSWSGRHGVFAQLDGGAPQQVGDGGASELQSAINDAGAAVLASHSFTPDGVWLLDRAPDGPWTAERDVSGDHQIPFPADDNDPTARWLSTAISADGRAVLAWGSPRGKTAQVYGVAGRAGDHWDAVQRLSSPVLDGYGADAGLDAAGDPVVTWQEEARPRGAKPVAGAVPDTTPLTVAARLVERLAPVRTGNVHVSARVRCSKACSARLQWAGLWNGPWYGEPVELPPGVTKAVRLTAGDERFLSPRHSGRLRVTLVVTDRAGNVFRQPRTYRLKVVRPPLRSFRVGPSHSFEMFTRAGDRAVGRLVNALLDGLADNTIKSERALRARWLAGAAALERAGYEEIHDTEVGDAIYVVVRRPFALAGYSAEAVLSG</sequence>
<reference evidence="1 2" key="1">
    <citation type="submission" date="2018-10" db="EMBL/GenBank/DDBJ databases">
        <title>Genomic Encyclopedia of Archaeal and Bacterial Type Strains, Phase II (KMG-II): from individual species to whole genera.</title>
        <authorList>
            <person name="Goeker M."/>
        </authorList>
    </citation>
    <scope>NUCLEOTIDE SEQUENCE [LARGE SCALE GENOMIC DNA]</scope>
    <source>
        <strain evidence="1 2">DSM 14954</strain>
    </source>
</reference>
<keyword evidence="2" id="KW-1185">Reference proteome</keyword>
<protein>
    <submittedName>
        <fullName evidence="1">Uncharacterized protein</fullName>
    </submittedName>
</protein>
<proteinExistence type="predicted"/>
<gene>
    <name evidence="1" type="ORF">C8N24_6230</name>
</gene>
<dbReference type="AlphaFoldDB" id="A0A660L5M6"/>
<dbReference type="OrthoDB" id="9797252at2"/>
<accession>A0A660L5M6</accession>